<keyword evidence="3" id="KW-1185">Reference proteome</keyword>
<feature type="region of interest" description="Disordered" evidence="1">
    <location>
        <begin position="58"/>
        <end position="95"/>
    </location>
</feature>
<dbReference type="EnsemblPlants" id="OGLUM11G10740.1">
    <property type="protein sequence ID" value="OGLUM11G10740.1"/>
    <property type="gene ID" value="OGLUM11G10740"/>
</dbReference>
<organism evidence="2">
    <name type="scientific">Oryza glumipatula</name>
    <dbReference type="NCBI Taxonomy" id="40148"/>
    <lineage>
        <taxon>Eukaryota</taxon>
        <taxon>Viridiplantae</taxon>
        <taxon>Streptophyta</taxon>
        <taxon>Embryophyta</taxon>
        <taxon>Tracheophyta</taxon>
        <taxon>Spermatophyta</taxon>
        <taxon>Magnoliopsida</taxon>
        <taxon>Liliopsida</taxon>
        <taxon>Poales</taxon>
        <taxon>Poaceae</taxon>
        <taxon>BOP clade</taxon>
        <taxon>Oryzoideae</taxon>
        <taxon>Oryzeae</taxon>
        <taxon>Oryzinae</taxon>
        <taxon>Oryza</taxon>
    </lineage>
</organism>
<evidence type="ECO:0000313" key="3">
    <source>
        <dbReference type="Proteomes" id="UP000026961"/>
    </source>
</evidence>
<dbReference type="Gramene" id="OGLUM11G10740.1">
    <property type="protein sequence ID" value="OGLUM11G10740.1"/>
    <property type="gene ID" value="OGLUM11G10740"/>
</dbReference>
<evidence type="ECO:0000256" key="1">
    <source>
        <dbReference type="SAM" id="MobiDB-lite"/>
    </source>
</evidence>
<sequence length="95" mass="9927">MAPSVRRRERARGWSEPAMAAAAVGGRRSASDLEGRAAAASTLRAASTLHLRLHRIWEEGGEPPLAPPPAQPPPEAAAATASNCRRHGSSGRNLS</sequence>
<evidence type="ECO:0000313" key="2">
    <source>
        <dbReference type="EnsemblPlants" id="OGLUM11G10740.1"/>
    </source>
</evidence>
<dbReference type="HOGENOM" id="CLU_2376250_0_0_1"/>
<feature type="compositionally biased region" description="Basic residues" evidence="1">
    <location>
        <begin position="1"/>
        <end position="10"/>
    </location>
</feature>
<proteinExistence type="predicted"/>
<feature type="region of interest" description="Disordered" evidence="1">
    <location>
        <begin position="1"/>
        <end position="30"/>
    </location>
</feature>
<reference evidence="2" key="1">
    <citation type="submission" date="2015-04" db="UniProtKB">
        <authorList>
            <consortium name="EnsemblPlants"/>
        </authorList>
    </citation>
    <scope>IDENTIFICATION</scope>
</reference>
<protein>
    <submittedName>
        <fullName evidence="2">Uncharacterized protein</fullName>
    </submittedName>
</protein>
<accession>A0A0E0BIA6</accession>
<reference evidence="2" key="2">
    <citation type="submission" date="2018-05" db="EMBL/GenBank/DDBJ databases">
        <title>OgluRS3 (Oryza glumaepatula Reference Sequence Version 3).</title>
        <authorList>
            <person name="Zhang J."/>
            <person name="Kudrna D."/>
            <person name="Lee S."/>
            <person name="Talag J."/>
            <person name="Welchert J."/>
            <person name="Wing R.A."/>
        </authorList>
    </citation>
    <scope>NUCLEOTIDE SEQUENCE [LARGE SCALE GENOMIC DNA]</scope>
</reference>
<dbReference type="AlphaFoldDB" id="A0A0E0BIA6"/>
<feature type="compositionally biased region" description="Low complexity" evidence="1">
    <location>
        <begin position="18"/>
        <end position="28"/>
    </location>
</feature>
<name>A0A0E0BIA6_9ORYZ</name>
<feature type="compositionally biased region" description="Pro residues" evidence="1">
    <location>
        <begin position="64"/>
        <end position="75"/>
    </location>
</feature>
<dbReference type="Proteomes" id="UP000026961">
    <property type="component" value="Chromosome 11"/>
</dbReference>